<accession>A0A835HT35</accession>
<gene>
    <name evidence="4" type="ORF">IFM89_003283</name>
</gene>
<evidence type="ECO:0000313" key="5">
    <source>
        <dbReference type="Proteomes" id="UP000631114"/>
    </source>
</evidence>
<protein>
    <recommendedName>
        <fullName evidence="3">Kinesin motor domain-containing protein</fullName>
    </recommendedName>
</protein>
<keyword evidence="1" id="KW-0505">Motor protein</keyword>
<evidence type="ECO:0000259" key="3">
    <source>
        <dbReference type="PROSITE" id="PS50067"/>
    </source>
</evidence>
<dbReference type="Pfam" id="PF00225">
    <property type="entry name" value="Kinesin"/>
    <property type="match status" value="1"/>
</dbReference>
<dbReference type="InterPro" id="IPR027417">
    <property type="entry name" value="P-loop_NTPase"/>
</dbReference>
<dbReference type="GO" id="GO:0005875">
    <property type="term" value="C:microtubule associated complex"/>
    <property type="evidence" value="ECO:0007669"/>
    <property type="project" value="TreeGrafter"/>
</dbReference>
<dbReference type="Gene3D" id="3.40.850.10">
    <property type="entry name" value="Kinesin motor domain"/>
    <property type="match status" value="1"/>
</dbReference>
<name>A0A835HT35_9MAGN</name>
<evidence type="ECO:0000256" key="1">
    <source>
        <dbReference type="ARBA" id="ARBA00023175"/>
    </source>
</evidence>
<dbReference type="GO" id="GO:0008017">
    <property type="term" value="F:microtubule binding"/>
    <property type="evidence" value="ECO:0007669"/>
    <property type="project" value="InterPro"/>
</dbReference>
<dbReference type="GO" id="GO:0007052">
    <property type="term" value="P:mitotic spindle organization"/>
    <property type="evidence" value="ECO:0007669"/>
    <property type="project" value="TreeGrafter"/>
</dbReference>
<dbReference type="InterPro" id="IPR036961">
    <property type="entry name" value="Kinesin_motor_dom_sf"/>
</dbReference>
<dbReference type="GO" id="GO:0005524">
    <property type="term" value="F:ATP binding"/>
    <property type="evidence" value="ECO:0007669"/>
    <property type="project" value="InterPro"/>
</dbReference>
<reference evidence="4 5" key="1">
    <citation type="submission" date="2020-10" db="EMBL/GenBank/DDBJ databases">
        <title>The Coptis chinensis genome and diversification of protoberbering-type alkaloids.</title>
        <authorList>
            <person name="Wang B."/>
            <person name="Shu S."/>
            <person name="Song C."/>
            <person name="Liu Y."/>
        </authorList>
    </citation>
    <scope>NUCLEOTIDE SEQUENCE [LARGE SCALE GENOMIC DNA]</scope>
    <source>
        <strain evidence="4">HL-2020</strain>
        <tissue evidence="4">Leaf</tissue>
    </source>
</reference>
<dbReference type="GO" id="GO:0003777">
    <property type="term" value="F:microtubule motor activity"/>
    <property type="evidence" value="ECO:0007669"/>
    <property type="project" value="InterPro"/>
</dbReference>
<comment type="caution">
    <text evidence="2">Lacks conserved residue(s) required for the propagation of feature annotation.</text>
</comment>
<dbReference type="InterPro" id="IPR001752">
    <property type="entry name" value="Kinesin_motor_dom"/>
</dbReference>
<dbReference type="EMBL" id="JADFTS010000005">
    <property type="protein sequence ID" value="KAF9604159.1"/>
    <property type="molecule type" value="Genomic_DNA"/>
</dbReference>
<dbReference type="OrthoDB" id="1936073at2759"/>
<feature type="domain" description="Kinesin motor" evidence="3">
    <location>
        <begin position="1"/>
        <end position="61"/>
    </location>
</feature>
<dbReference type="SUPFAM" id="SSF52540">
    <property type="entry name" value="P-loop containing nucleoside triphosphate hydrolases"/>
    <property type="match status" value="1"/>
</dbReference>
<dbReference type="GO" id="GO:0007018">
    <property type="term" value="P:microtubule-based movement"/>
    <property type="evidence" value="ECO:0007669"/>
    <property type="project" value="InterPro"/>
</dbReference>
<evidence type="ECO:0000313" key="4">
    <source>
        <dbReference type="EMBL" id="KAF9604159.1"/>
    </source>
</evidence>
<evidence type="ECO:0000256" key="2">
    <source>
        <dbReference type="PROSITE-ProRule" id="PRU00283"/>
    </source>
</evidence>
<keyword evidence="5" id="KW-1185">Reference proteome</keyword>
<organism evidence="4 5">
    <name type="scientific">Coptis chinensis</name>
    <dbReference type="NCBI Taxonomy" id="261450"/>
    <lineage>
        <taxon>Eukaryota</taxon>
        <taxon>Viridiplantae</taxon>
        <taxon>Streptophyta</taxon>
        <taxon>Embryophyta</taxon>
        <taxon>Tracheophyta</taxon>
        <taxon>Spermatophyta</taxon>
        <taxon>Magnoliopsida</taxon>
        <taxon>Ranunculales</taxon>
        <taxon>Ranunculaceae</taxon>
        <taxon>Coptidoideae</taxon>
        <taxon>Coptis</taxon>
    </lineage>
</organism>
<dbReference type="AlphaFoldDB" id="A0A835HT35"/>
<proteinExistence type="inferred from homology"/>
<dbReference type="PROSITE" id="PS50067">
    <property type="entry name" value="KINESIN_MOTOR_2"/>
    <property type="match status" value="1"/>
</dbReference>
<dbReference type="PANTHER" id="PTHR47969">
    <property type="entry name" value="CHROMOSOME-ASSOCIATED KINESIN KIF4A-RELATED"/>
    <property type="match status" value="1"/>
</dbReference>
<dbReference type="GO" id="GO:0051231">
    <property type="term" value="P:spindle elongation"/>
    <property type="evidence" value="ECO:0007669"/>
    <property type="project" value="TreeGrafter"/>
</dbReference>
<dbReference type="InterPro" id="IPR027640">
    <property type="entry name" value="Kinesin-like_fam"/>
</dbReference>
<dbReference type="PANTHER" id="PTHR47969:SF6">
    <property type="entry name" value="KINESIN-LIKE PROTEIN KIN-4C"/>
    <property type="match status" value="1"/>
</dbReference>
<comment type="caution">
    <text evidence="4">The sequence shown here is derived from an EMBL/GenBank/DDBJ whole genome shotgun (WGS) entry which is preliminary data.</text>
</comment>
<comment type="similarity">
    <text evidence="2">Belongs to the TRAFAC class myosin-kinesin ATPase superfamily. Kinesin family.</text>
</comment>
<sequence>MIHKSFSPLPSAFMSYLSTNSPIDSLGGNSKTVMITWVSPADSNVKDTLNTLKYANRARNIQNKAIINRDPITAQMQRMRSQVEQLQAKLLYFR</sequence>
<dbReference type="Proteomes" id="UP000631114">
    <property type="component" value="Unassembled WGS sequence"/>
</dbReference>